<organism evidence="13 14">
    <name type="scientific">Tsuneonella litorea</name>
    <dbReference type="NCBI Taxonomy" id="2976475"/>
    <lineage>
        <taxon>Bacteria</taxon>
        <taxon>Pseudomonadati</taxon>
        <taxon>Pseudomonadota</taxon>
        <taxon>Alphaproteobacteria</taxon>
        <taxon>Sphingomonadales</taxon>
        <taxon>Erythrobacteraceae</taxon>
        <taxon>Tsuneonella</taxon>
    </lineage>
</organism>
<keyword evidence="10" id="KW-0407">Ion channel</keyword>
<feature type="transmembrane region" description="Helical" evidence="11">
    <location>
        <begin position="32"/>
        <end position="49"/>
    </location>
</feature>
<dbReference type="Proteomes" id="UP001142648">
    <property type="component" value="Unassembled WGS sequence"/>
</dbReference>
<evidence type="ECO:0000256" key="8">
    <source>
        <dbReference type="ARBA" id="ARBA00023065"/>
    </source>
</evidence>
<evidence type="ECO:0000313" key="14">
    <source>
        <dbReference type="Proteomes" id="UP001142648"/>
    </source>
</evidence>
<reference evidence="13" key="1">
    <citation type="submission" date="2022-09" db="EMBL/GenBank/DDBJ databases">
        <title>The genome sequence of Tsuneonella sp. YG55.</title>
        <authorList>
            <person name="Liu Y."/>
        </authorList>
    </citation>
    <scope>NUCLEOTIDE SEQUENCE</scope>
    <source>
        <strain evidence="13">YG55</strain>
    </source>
</reference>
<feature type="transmembrane region" description="Helical" evidence="11">
    <location>
        <begin position="198"/>
        <end position="219"/>
    </location>
</feature>
<comment type="caution">
    <text evidence="13">The sequence shown here is derived from an EMBL/GenBank/DDBJ whole genome shotgun (WGS) entry which is preliminary data.</text>
</comment>
<evidence type="ECO:0000256" key="3">
    <source>
        <dbReference type="ARBA" id="ARBA00022538"/>
    </source>
</evidence>
<evidence type="ECO:0000256" key="6">
    <source>
        <dbReference type="ARBA" id="ARBA00022958"/>
    </source>
</evidence>
<evidence type="ECO:0000256" key="1">
    <source>
        <dbReference type="ARBA" id="ARBA00004141"/>
    </source>
</evidence>
<dbReference type="SUPFAM" id="SSF81324">
    <property type="entry name" value="Voltage-gated potassium channels"/>
    <property type="match status" value="1"/>
</dbReference>
<dbReference type="InterPro" id="IPR028325">
    <property type="entry name" value="VG_K_chnl"/>
</dbReference>
<dbReference type="PANTHER" id="PTHR11537">
    <property type="entry name" value="VOLTAGE-GATED POTASSIUM CHANNEL"/>
    <property type="match status" value="1"/>
</dbReference>
<keyword evidence="4 11" id="KW-0812">Transmembrane</keyword>
<evidence type="ECO:0000259" key="12">
    <source>
        <dbReference type="Pfam" id="PF00520"/>
    </source>
</evidence>
<dbReference type="GO" id="GO:0001508">
    <property type="term" value="P:action potential"/>
    <property type="evidence" value="ECO:0007669"/>
    <property type="project" value="TreeGrafter"/>
</dbReference>
<keyword evidence="3" id="KW-0633">Potassium transport</keyword>
<dbReference type="InterPro" id="IPR005821">
    <property type="entry name" value="Ion_trans_dom"/>
</dbReference>
<accession>A0A9X2VZS6</accession>
<keyword evidence="2" id="KW-0813">Transport</keyword>
<keyword evidence="5" id="KW-0631">Potassium channel</keyword>
<dbReference type="EMBL" id="JAOAMV010000001">
    <property type="protein sequence ID" value="MCT2557426.1"/>
    <property type="molecule type" value="Genomic_DNA"/>
</dbReference>
<keyword evidence="6" id="KW-0630">Potassium</keyword>
<proteinExistence type="predicted"/>
<keyword evidence="7 11" id="KW-1133">Transmembrane helix</keyword>
<evidence type="ECO:0000256" key="5">
    <source>
        <dbReference type="ARBA" id="ARBA00022826"/>
    </source>
</evidence>
<evidence type="ECO:0000256" key="7">
    <source>
        <dbReference type="ARBA" id="ARBA00022989"/>
    </source>
</evidence>
<dbReference type="Gene3D" id="1.10.287.70">
    <property type="match status" value="1"/>
</dbReference>
<protein>
    <submittedName>
        <fullName evidence="13">Ion transporter</fullName>
    </submittedName>
</protein>
<feature type="transmembrane region" description="Helical" evidence="11">
    <location>
        <begin position="70"/>
        <end position="90"/>
    </location>
</feature>
<dbReference type="AlphaFoldDB" id="A0A9X2VZS6"/>
<dbReference type="GO" id="GO:0005249">
    <property type="term" value="F:voltage-gated potassium channel activity"/>
    <property type="evidence" value="ECO:0007669"/>
    <property type="project" value="InterPro"/>
</dbReference>
<evidence type="ECO:0000256" key="4">
    <source>
        <dbReference type="ARBA" id="ARBA00022692"/>
    </source>
</evidence>
<evidence type="ECO:0000256" key="2">
    <source>
        <dbReference type="ARBA" id="ARBA00022448"/>
    </source>
</evidence>
<evidence type="ECO:0000256" key="11">
    <source>
        <dbReference type="SAM" id="Phobius"/>
    </source>
</evidence>
<keyword evidence="14" id="KW-1185">Reference proteome</keyword>
<dbReference type="PANTHER" id="PTHR11537:SF254">
    <property type="entry name" value="POTASSIUM VOLTAGE-GATED CHANNEL PROTEIN SHAB"/>
    <property type="match status" value="1"/>
</dbReference>
<feature type="domain" description="Ion transport" evidence="12">
    <location>
        <begin position="6"/>
        <end position="225"/>
    </location>
</feature>
<dbReference type="Pfam" id="PF00520">
    <property type="entry name" value="Ion_trans"/>
    <property type="match status" value="1"/>
</dbReference>
<evidence type="ECO:0000256" key="10">
    <source>
        <dbReference type="ARBA" id="ARBA00023303"/>
    </source>
</evidence>
<keyword evidence="9 11" id="KW-0472">Membrane</keyword>
<name>A0A9X2VZS6_9SPHN</name>
<keyword evidence="8" id="KW-0406">Ion transport</keyword>
<gene>
    <name evidence="13" type="ORF">N0B51_00380</name>
</gene>
<comment type="subcellular location">
    <subcellularLocation>
        <location evidence="1">Membrane</location>
        <topology evidence="1">Multi-pass membrane protein</topology>
    </subcellularLocation>
</comment>
<evidence type="ECO:0000256" key="9">
    <source>
        <dbReference type="ARBA" id="ARBA00023136"/>
    </source>
</evidence>
<feature type="transmembrane region" description="Helical" evidence="11">
    <location>
        <begin position="133"/>
        <end position="154"/>
    </location>
</feature>
<dbReference type="PRINTS" id="PR00169">
    <property type="entry name" value="KCHANNEL"/>
</dbReference>
<dbReference type="GO" id="GO:0008076">
    <property type="term" value="C:voltage-gated potassium channel complex"/>
    <property type="evidence" value="ECO:0007669"/>
    <property type="project" value="InterPro"/>
</dbReference>
<evidence type="ECO:0000313" key="13">
    <source>
        <dbReference type="EMBL" id="MCT2557426.1"/>
    </source>
</evidence>
<sequence length="266" mass="28955">MNRLLVAVIVLAVVTAVLTTEPSLGARWHRDLVVAEFVFGAIFTLEYAARIWAAAEQPGPASAWRKRWRFIASPLGLIDLVVIVSTLMPLITADVAVLRMVRLLRVIAVMKFGRFSQALREIGAAIGERTDDLLVTLALAALLLLFGATALFIAEGTVQPEAFGSIPRALWWSVNTFTTVGYGDVVPVTAWGKVCASLVALSGIAFVAMPTGIIAAAFSEAMQRRRDQKIEDMREHLARLDEIDEAVEHKIAALERASGKRKPGRP</sequence>